<evidence type="ECO:0000259" key="2">
    <source>
        <dbReference type="Pfam" id="PF09995"/>
    </source>
</evidence>
<keyword evidence="1" id="KW-0472">Membrane</keyword>
<sequence>LTAEDAQRVMIPSMAYDMPFIIGYAVSFALFKTYGIPSISKILKGTRELSSKKGISKRYMDVNSTYLRFLSATWIACPISGKVYKDEDELTGYKSFFPFKSSVKEVEDDPRAMISLARVNWLHSKYPIKNDDYLYTLGLFAFEPEQWTKRYGWRELSPLECEAYYIYWREIGKRMGIKDIPDSAEAFKAWVEDYENRTMVPAESNHFVANYTLEELLHVLPARFGIKNFARRVSITLLDDIVREAMMYPAQPPIMHFLVGNLLRTMSFFQKHFCLPRIWTNGPIDAKLPDFAKNPSALPTLPRMHPKQFGQKPWYKPEPKNLLEYVRVRLAVLMGLYEEMPNKNLKSDGYRLEELVRLISKTGHEEVLRMAEQLQGCPVAGPWARN</sequence>
<feature type="domain" description="ER-bound oxygenase mpaB/mpaB'/Rubber oxygenase catalytic" evidence="2">
    <location>
        <begin position="127"/>
        <end position="251"/>
    </location>
</feature>
<proteinExistence type="predicted"/>
<dbReference type="Proteomes" id="UP000297245">
    <property type="component" value="Unassembled WGS sequence"/>
</dbReference>
<keyword evidence="4" id="KW-1185">Reference proteome</keyword>
<organism evidence="3 4">
    <name type="scientific">Dendrothele bispora (strain CBS 962.96)</name>
    <dbReference type="NCBI Taxonomy" id="1314807"/>
    <lineage>
        <taxon>Eukaryota</taxon>
        <taxon>Fungi</taxon>
        <taxon>Dikarya</taxon>
        <taxon>Basidiomycota</taxon>
        <taxon>Agaricomycotina</taxon>
        <taxon>Agaricomycetes</taxon>
        <taxon>Agaricomycetidae</taxon>
        <taxon>Agaricales</taxon>
        <taxon>Agaricales incertae sedis</taxon>
        <taxon>Dendrothele</taxon>
    </lineage>
</organism>
<feature type="non-terminal residue" evidence="3">
    <location>
        <position position="1"/>
    </location>
</feature>
<protein>
    <recommendedName>
        <fullName evidence="2">ER-bound oxygenase mpaB/mpaB'/Rubber oxygenase catalytic domain-containing protein</fullName>
    </recommendedName>
</protein>
<dbReference type="OrthoDB" id="545169at2759"/>
<reference evidence="3 4" key="1">
    <citation type="journal article" date="2019" name="Nat. Ecol. Evol.">
        <title>Megaphylogeny resolves global patterns of mushroom evolution.</title>
        <authorList>
            <person name="Varga T."/>
            <person name="Krizsan K."/>
            <person name="Foldi C."/>
            <person name="Dima B."/>
            <person name="Sanchez-Garcia M."/>
            <person name="Sanchez-Ramirez S."/>
            <person name="Szollosi G.J."/>
            <person name="Szarkandi J.G."/>
            <person name="Papp V."/>
            <person name="Albert L."/>
            <person name="Andreopoulos W."/>
            <person name="Angelini C."/>
            <person name="Antonin V."/>
            <person name="Barry K.W."/>
            <person name="Bougher N.L."/>
            <person name="Buchanan P."/>
            <person name="Buyck B."/>
            <person name="Bense V."/>
            <person name="Catcheside P."/>
            <person name="Chovatia M."/>
            <person name="Cooper J."/>
            <person name="Damon W."/>
            <person name="Desjardin D."/>
            <person name="Finy P."/>
            <person name="Geml J."/>
            <person name="Haridas S."/>
            <person name="Hughes K."/>
            <person name="Justo A."/>
            <person name="Karasinski D."/>
            <person name="Kautmanova I."/>
            <person name="Kiss B."/>
            <person name="Kocsube S."/>
            <person name="Kotiranta H."/>
            <person name="LaButti K.M."/>
            <person name="Lechner B.E."/>
            <person name="Liimatainen K."/>
            <person name="Lipzen A."/>
            <person name="Lukacs Z."/>
            <person name="Mihaltcheva S."/>
            <person name="Morgado L.N."/>
            <person name="Niskanen T."/>
            <person name="Noordeloos M.E."/>
            <person name="Ohm R.A."/>
            <person name="Ortiz-Santana B."/>
            <person name="Ovrebo C."/>
            <person name="Racz N."/>
            <person name="Riley R."/>
            <person name="Savchenko A."/>
            <person name="Shiryaev A."/>
            <person name="Soop K."/>
            <person name="Spirin V."/>
            <person name="Szebenyi C."/>
            <person name="Tomsovsky M."/>
            <person name="Tulloss R.E."/>
            <person name="Uehling J."/>
            <person name="Grigoriev I.V."/>
            <person name="Vagvolgyi C."/>
            <person name="Papp T."/>
            <person name="Martin F.M."/>
            <person name="Miettinen O."/>
            <person name="Hibbett D.S."/>
            <person name="Nagy L.G."/>
        </authorList>
    </citation>
    <scope>NUCLEOTIDE SEQUENCE [LARGE SCALE GENOMIC DNA]</scope>
    <source>
        <strain evidence="3 4">CBS 962.96</strain>
    </source>
</reference>
<name>A0A4S8LJN7_DENBC</name>
<dbReference type="InterPro" id="IPR046366">
    <property type="entry name" value="MPAB"/>
</dbReference>
<dbReference type="Pfam" id="PF09995">
    <property type="entry name" value="MPAB_Lcp_cat"/>
    <property type="match status" value="1"/>
</dbReference>
<dbReference type="InterPro" id="IPR018713">
    <property type="entry name" value="MPAB/Lcp_cat_dom"/>
</dbReference>
<gene>
    <name evidence="3" type="ORF">K435DRAFT_678567</name>
</gene>
<dbReference type="GO" id="GO:0016491">
    <property type="term" value="F:oxidoreductase activity"/>
    <property type="evidence" value="ECO:0007669"/>
    <property type="project" value="InterPro"/>
</dbReference>
<evidence type="ECO:0000313" key="3">
    <source>
        <dbReference type="EMBL" id="THU89140.1"/>
    </source>
</evidence>
<evidence type="ECO:0000313" key="4">
    <source>
        <dbReference type="Proteomes" id="UP000297245"/>
    </source>
</evidence>
<feature type="transmembrane region" description="Helical" evidence="1">
    <location>
        <begin position="20"/>
        <end position="43"/>
    </location>
</feature>
<keyword evidence="1" id="KW-0812">Transmembrane</keyword>
<dbReference type="PANTHER" id="PTHR36124:SF1">
    <property type="entry name" value="ER-BOUND OXYGENASE MPAB_MPAB'_RUBBER OXYGENASE CATALYTIC DOMAIN-CONTAINING PROTEIN"/>
    <property type="match status" value="1"/>
</dbReference>
<evidence type="ECO:0000256" key="1">
    <source>
        <dbReference type="SAM" id="Phobius"/>
    </source>
</evidence>
<dbReference type="PANTHER" id="PTHR36124">
    <property type="match status" value="1"/>
</dbReference>
<accession>A0A4S8LJN7</accession>
<keyword evidence="1" id="KW-1133">Transmembrane helix</keyword>
<dbReference type="EMBL" id="ML179380">
    <property type="protein sequence ID" value="THU89140.1"/>
    <property type="molecule type" value="Genomic_DNA"/>
</dbReference>
<dbReference type="AlphaFoldDB" id="A0A4S8LJN7"/>